<dbReference type="InterPro" id="IPR011344">
    <property type="entry name" value="ssDNA-bd"/>
</dbReference>
<evidence type="ECO:0000256" key="3">
    <source>
        <dbReference type="PIRNR" id="PIRNR002070"/>
    </source>
</evidence>
<evidence type="ECO:0000313" key="5">
    <source>
        <dbReference type="EMBL" id="OGE89400.1"/>
    </source>
</evidence>
<accession>A0A1F5PI61</accession>
<protein>
    <recommendedName>
        <fullName evidence="2 3">Single-stranded DNA-binding protein</fullName>
        <shortName evidence="2">SSB</shortName>
    </recommendedName>
</protein>
<dbReference type="PANTHER" id="PTHR10302:SF27">
    <property type="entry name" value="SINGLE-STRANDED DNA-BINDING PROTEIN"/>
    <property type="match status" value="1"/>
</dbReference>
<organism evidence="5 6">
    <name type="scientific">Candidatus Doudnabacteria bacterium RIFCSPHIGHO2_01_FULL_50_11</name>
    <dbReference type="NCBI Taxonomy" id="1817828"/>
    <lineage>
        <taxon>Bacteria</taxon>
        <taxon>Candidatus Doudnaibacteriota</taxon>
    </lineage>
</organism>
<comment type="subunit">
    <text evidence="2">Homotetramer.</text>
</comment>
<dbReference type="CDD" id="cd04496">
    <property type="entry name" value="SSB_OBF"/>
    <property type="match status" value="1"/>
</dbReference>
<proteinExistence type="inferred from homology"/>
<evidence type="ECO:0000313" key="6">
    <source>
        <dbReference type="Proteomes" id="UP000178377"/>
    </source>
</evidence>
<name>A0A1F5PI61_9BACT</name>
<evidence type="ECO:0000256" key="2">
    <source>
        <dbReference type="HAMAP-Rule" id="MF_00984"/>
    </source>
</evidence>
<dbReference type="SUPFAM" id="SSF50249">
    <property type="entry name" value="Nucleic acid-binding proteins"/>
    <property type="match status" value="1"/>
</dbReference>
<comment type="caution">
    <text evidence="2">Lacks conserved residue(s) required for the propagation of feature annotation.</text>
</comment>
<dbReference type="Pfam" id="PF00436">
    <property type="entry name" value="SSB"/>
    <property type="match status" value="1"/>
</dbReference>
<gene>
    <name evidence="5" type="ORF">A2722_00155</name>
</gene>
<dbReference type="PANTHER" id="PTHR10302">
    <property type="entry name" value="SINGLE-STRANDED DNA-BINDING PROTEIN"/>
    <property type="match status" value="1"/>
</dbReference>
<evidence type="ECO:0000256" key="1">
    <source>
        <dbReference type="ARBA" id="ARBA00023125"/>
    </source>
</evidence>
<dbReference type="EMBL" id="MFEO01000021">
    <property type="protein sequence ID" value="OGE89400.1"/>
    <property type="molecule type" value="Genomic_DNA"/>
</dbReference>
<dbReference type="PIRSF" id="PIRSF002070">
    <property type="entry name" value="SSB"/>
    <property type="match status" value="1"/>
</dbReference>
<dbReference type="PROSITE" id="PS50935">
    <property type="entry name" value="SSB"/>
    <property type="match status" value="1"/>
</dbReference>
<feature type="region of interest" description="Disordered" evidence="4">
    <location>
        <begin position="115"/>
        <end position="151"/>
    </location>
</feature>
<evidence type="ECO:0000256" key="4">
    <source>
        <dbReference type="SAM" id="MobiDB-lite"/>
    </source>
</evidence>
<dbReference type="GO" id="GO:0006260">
    <property type="term" value="P:DNA replication"/>
    <property type="evidence" value="ECO:0007669"/>
    <property type="project" value="InterPro"/>
</dbReference>
<feature type="compositionally biased region" description="Low complexity" evidence="4">
    <location>
        <begin position="115"/>
        <end position="126"/>
    </location>
</feature>
<dbReference type="GO" id="GO:0009295">
    <property type="term" value="C:nucleoid"/>
    <property type="evidence" value="ECO:0007669"/>
    <property type="project" value="TreeGrafter"/>
</dbReference>
<keyword evidence="1 2" id="KW-0238">DNA-binding</keyword>
<dbReference type="HAMAP" id="MF_00984">
    <property type="entry name" value="SSB"/>
    <property type="match status" value="1"/>
</dbReference>
<dbReference type="Gene3D" id="2.40.50.140">
    <property type="entry name" value="Nucleic acid-binding proteins"/>
    <property type="match status" value="1"/>
</dbReference>
<reference evidence="5 6" key="1">
    <citation type="journal article" date="2016" name="Nat. Commun.">
        <title>Thousands of microbial genomes shed light on interconnected biogeochemical processes in an aquifer system.</title>
        <authorList>
            <person name="Anantharaman K."/>
            <person name="Brown C.T."/>
            <person name="Hug L.A."/>
            <person name="Sharon I."/>
            <person name="Castelle C.J."/>
            <person name="Probst A.J."/>
            <person name="Thomas B.C."/>
            <person name="Singh A."/>
            <person name="Wilkins M.J."/>
            <person name="Karaoz U."/>
            <person name="Brodie E.L."/>
            <person name="Williams K.H."/>
            <person name="Hubbard S.S."/>
            <person name="Banfield J.F."/>
        </authorList>
    </citation>
    <scope>NUCLEOTIDE SEQUENCE [LARGE SCALE GENOMIC DNA]</scope>
</reference>
<dbReference type="AlphaFoldDB" id="A0A1F5PI61"/>
<sequence>MDLNKAIIVGRLTADPDARTTPTGINVTSFSVATNFVYKNQEGQKVEQVEYHNIVVWRKLAEIAAQYLKRGRRVLIEGRLQTRSWEANDGSKRQRTEIVADNLILLDSRPSASAEASLASTTTAAEPDTAPQPAVADKKGEDDISVEDIPF</sequence>
<comment type="caution">
    <text evidence="5">The sequence shown here is derived from an EMBL/GenBank/DDBJ whole genome shotgun (WGS) entry which is preliminary data.</text>
</comment>
<dbReference type="STRING" id="1817828.A2722_00155"/>
<dbReference type="Proteomes" id="UP000178377">
    <property type="component" value="Unassembled WGS sequence"/>
</dbReference>
<dbReference type="InterPro" id="IPR012340">
    <property type="entry name" value="NA-bd_OB-fold"/>
</dbReference>
<dbReference type="GO" id="GO:0003697">
    <property type="term" value="F:single-stranded DNA binding"/>
    <property type="evidence" value="ECO:0007669"/>
    <property type="project" value="UniProtKB-UniRule"/>
</dbReference>
<dbReference type="NCBIfam" id="TIGR00621">
    <property type="entry name" value="ssb"/>
    <property type="match status" value="1"/>
</dbReference>
<dbReference type="InterPro" id="IPR000424">
    <property type="entry name" value="Primosome_PriB/ssb"/>
</dbReference>